<evidence type="ECO:0000313" key="5">
    <source>
        <dbReference type="EMBL" id="GAA3711008.1"/>
    </source>
</evidence>
<gene>
    <name evidence="5" type="ORF">GCM10022204_32080</name>
</gene>
<dbReference type="InterPro" id="IPR016181">
    <property type="entry name" value="Acyl_CoA_acyltransferase"/>
</dbReference>
<evidence type="ECO:0000256" key="1">
    <source>
        <dbReference type="ARBA" id="ARBA00022679"/>
    </source>
</evidence>
<comment type="similarity">
    <text evidence="3">Belongs to the acetyltransferase family. RimJ subfamily.</text>
</comment>
<dbReference type="PANTHER" id="PTHR43792:SF8">
    <property type="entry name" value="[RIBOSOMAL PROTEIN US5]-ALANINE N-ACETYLTRANSFERASE"/>
    <property type="match status" value="1"/>
</dbReference>
<reference evidence="6" key="1">
    <citation type="journal article" date="2019" name="Int. J. Syst. Evol. Microbiol.">
        <title>The Global Catalogue of Microorganisms (GCM) 10K type strain sequencing project: providing services to taxonomists for standard genome sequencing and annotation.</title>
        <authorList>
            <consortium name="The Broad Institute Genomics Platform"/>
            <consortium name="The Broad Institute Genome Sequencing Center for Infectious Disease"/>
            <person name="Wu L."/>
            <person name="Ma J."/>
        </authorList>
    </citation>
    <scope>NUCLEOTIDE SEQUENCE [LARGE SCALE GENOMIC DNA]</scope>
    <source>
        <strain evidence="6">JCM 16548</strain>
    </source>
</reference>
<name>A0ABP7DWR1_9ACTN</name>
<accession>A0ABP7DWR1</accession>
<protein>
    <submittedName>
        <fullName evidence="5">GNAT family protein</fullName>
    </submittedName>
</protein>
<evidence type="ECO:0000256" key="3">
    <source>
        <dbReference type="ARBA" id="ARBA00038502"/>
    </source>
</evidence>
<dbReference type="RefSeq" id="WP_344813409.1">
    <property type="nucleotide sequence ID" value="NZ_BAAAYX010000013.1"/>
</dbReference>
<organism evidence="5 6">
    <name type="scientific">Microlunatus aurantiacus</name>
    <dbReference type="NCBI Taxonomy" id="446786"/>
    <lineage>
        <taxon>Bacteria</taxon>
        <taxon>Bacillati</taxon>
        <taxon>Actinomycetota</taxon>
        <taxon>Actinomycetes</taxon>
        <taxon>Propionibacteriales</taxon>
        <taxon>Propionibacteriaceae</taxon>
        <taxon>Microlunatus</taxon>
    </lineage>
</organism>
<dbReference type="EMBL" id="BAAAYX010000013">
    <property type="protein sequence ID" value="GAA3711008.1"/>
    <property type="molecule type" value="Genomic_DNA"/>
</dbReference>
<dbReference type="SUPFAM" id="SSF55729">
    <property type="entry name" value="Acyl-CoA N-acyltransferases (Nat)"/>
    <property type="match status" value="1"/>
</dbReference>
<feature type="domain" description="N-acetyltransferase" evidence="4">
    <location>
        <begin position="32"/>
        <end position="208"/>
    </location>
</feature>
<dbReference type="InterPro" id="IPR000182">
    <property type="entry name" value="GNAT_dom"/>
</dbReference>
<dbReference type="Pfam" id="PF13302">
    <property type="entry name" value="Acetyltransf_3"/>
    <property type="match status" value="1"/>
</dbReference>
<dbReference type="Proteomes" id="UP001500051">
    <property type="component" value="Unassembled WGS sequence"/>
</dbReference>
<evidence type="ECO:0000259" key="4">
    <source>
        <dbReference type="PROSITE" id="PS51186"/>
    </source>
</evidence>
<dbReference type="InterPro" id="IPR051531">
    <property type="entry name" value="N-acetyltransferase"/>
</dbReference>
<keyword evidence="6" id="KW-1185">Reference proteome</keyword>
<evidence type="ECO:0000313" key="6">
    <source>
        <dbReference type="Proteomes" id="UP001500051"/>
    </source>
</evidence>
<dbReference type="PANTHER" id="PTHR43792">
    <property type="entry name" value="GNAT FAMILY, PUTATIVE (AFU_ORTHOLOGUE AFUA_3G00765)-RELATED-RELATED"/>
    <property type="match status" value="1"/>
</dbReference>
<sequence length="228" mass="25325">MSLTGREPYRVLGRAGFGADHRWPVSLQYGDLELAPMAARHQSEWDRVRRENLSWLRPWEATLPPGARPGPASYGALVRALGRQAKEGRLLPWLILLQPGGARRAPQLVGQLTVSGIVGGSAAWGQIGYWVDQRVAGRGIVPTAVALAVDYCFDVLRLHRIEIAIRPENTKSLRVVAKLGFRPEGLRPRYLHIDGDWRDHLVFALNAEEVPGGLLQRWRHLRPPGAPG</sequence>
<comment type="caution">
    <text evidence="5">The sequence shown here is derived from an EMBL/GenBank/DDBJ whole genome shotgun (WGS) entry which is preliminary data.</text>
</comment>
<dbReference type="PROSITE" id="PS51186">
    <property type="entry name" value="GNAT"/>
    <property type="match status" value="1"/>
</dbReference>
<keyword evidence="2" id="KW-0012">Acyltransferase</keyword>
<keyword evidence="1" id="KW-0808">Transferase</keyword>
<proteinExistence type="inferred from homology"/>
<dbReference type="Gene3D" id="3.40.630.30">
    <property type="match status" value="1"/>
</dbReference>
<evidence type="ECO:0000256" key="2">
    <source>
        <dbReference type="ARBA" id="ARBA00023315"/>
    </source>
</evidence>